<feature type="binding site" evidence="6">
    <location>
        <position position="285"/>
    </location>
    <ligand>
        <name>FAD</name>
        <dbReference type="ChEBI" id="CHEBI:57692"/>
    </ligand>
</feature>
<dbReference type="EMBL" id="SNZG01000003">
    <property type="protein sequence ID" value="TDR42635.1"/>
    <property type="molecule type" value="Genomic_DNA"/>
</dbReference>
<evidence type="ECO:0000256" key="1">
    <source>
        <dbReference type="ARBA" id="ARBA00011738"/>
    </source>
</evidence>
<dbReference type="PRINTS" id="PR00368">
    <property type="entry name" value="FADPNR"/>
</dbReference>
<evidence type="ECO:0000313" key="11">
    <source>
        <dbReference type="Proteomes" id="UP000294641"/>
    </source>
</evidence>
<dbReference type="HAMAP" id="MF_01685">
    <property type="entry name" value="FENR2"/>
    <property type="match status" value="1"/>
</dbReference>
<dbReference type="InterPro" id="IPR022890">
    <property type="entry name" value="Fd--NADP_Rdtase_type_2"/>
</dbReference>
<dbReference type="SUPFAM" id="SSF51905">
    <property type="entry name" value="FAD/NAD(P)-binding domain"/>
    <property type="match status" value="1"/>
</dbReference>
<keyword evidence="4 6" id="KW-0521">NADP</keyword>
<organism evidence="8 10">
    <name type="scientific">Kurthia zopfii</name>
    <dbReference type="NCBI Taxonomy" id="1650"/>
    <lineage>
        <taxon>Bacteria</taxon>
        <taxon>Bacillati</taxon>
        <taxon>Bacillota</taxon>
        <taxon>Bacilli</taxon>
        <taxon>Bacillales</taxon>
        <taxon>Caryophanaceae</taxon>
        <taxon>Kurthia</taxon>
    </lineage>
</organism>
<feature type="binding site" evidence="6">
    <location>
        <position position="47"/>
    </location>
    <ligand>
        <name>FAD</name>
        <dbReference type="ChEBI" id="CHEBI:57692"/>
    </ligand>
</feature>
<evidence type="ECO:0000259" key="7">
    <source>
        <dbReference type="Pfam" id="PF07992"/>
    </source>
</evidence>
<evidence type="ECO:0000313" key="9">
    <source>
        <dbReference type="EMBL" id="TDR42635.1"/>
    </source>
</evidence>
<evidence type="ECO:0000256" key="3">
    <source>
        <dbReference type="ARBA" id="ARBA00022827"/>
    </source>
</evidence>
<keyword evidence="11" id="KW-1185">Reference proteome</keyword>
<dbReference type="PRINTS" id="PR00469">
    <property type="entry name" value="PNDRDTASEII"/>
</dbReference>
<dbReference type="Pfam" id="PF07992">
    <property type="entry name" value="Pyr_redox_2"/>
    <property type="match status" value="1"/>
</dbReference>
<feature type="binding site" evidence="6">
    <location>
        <position position="122"/>
    </location>
    <ligand>
        <name>FAD</name>
        <dbReference type="ChEBI" id="CHEBI:57692"/>
    </ligand>
</feature>
<feature type="domain" description="FAD/NAD(P)-binding" evidence="7">
    <location>
        <begin position="6"/>
        <end position="301"/>
    </location>
</feature>
<comment type="similarity">
    <text evidence="6">Belongs to the ferredoxin--NADP reductase type 2 family.</text>
</comment>
<dbReference type="OrthoDB" id="9806179at2"/>
<feature type="binding site" evidence="6">
    <location>
        <position position="326"/>
    </location>
    <ligand>
        <name>FAD</name>
        <dbReference type="ChEBI" id="CHEBI:57692"/>
    </ligand>
</feature>
<evidence type="ECO:0000313" key="8">
    <source>
        <dbReference type="EMBL" id="STX10528.1"/>
    </source>
</evidence>
<dbReference type="EC" id="1.18.1.2" evidence="6"/>
<dbReference type="GO" id="GO:0004324">
    <property type="term" value="F:ferredoxin-NADP+ reductase activity"/>
    <property type="evidence" value="ECO:0007669"/>
    <property type="project" value="UniProtKB-UniRule"/>
</dbReference>
<reference evidence="8 10" key="1">
    <citation type="submission" date="2018-06" db="EMBL/GenBank/DDBJ databases">
        <authorList>
            <consortium name="Pathogen Informatics"/>
            <person name="Doyle S."/>
        </authorList>
    </citation>
    <scope>NUCLEOTIDE SEQUENCE [LARGE SCALE GENOMIC DNA]</scope>
    <source>
        <strain evidence="8 10">NCTC10597</strain>
    </source>
</reference>
<dbReference type="GO" id="GO:0050660">
    <property type="term" value="F:flavin adenine dinucleotide binding"/>
    <property type="evidence" value="ECO:0007669"/>
    <property type="project" value="UniProtKB-UniRule"/>
</dbReference>
<dbReference type="EMBL" id="UGNP01000001">
    <property type="protein sequence ID" value="STX10528.1"/>
    <property type="molecule type" value="Genomic_DNA"/>
</dbReference>
<dbReference type="RefSeq" id="WP_109348614.1">
    <property type="nucleotide sequence ID" value="NZ_BJUE01000022.1"/>
</dbReference>
<comment type="caution">
    <text evidence="6">Lacks conserved residue(s) required for the propagation of feature annotation.</text>
</comment>
<dbReference type="Proteomes" id="UP000294641">
    <property type="component" value="Unassembled WGS sequence"/>
</dbReference>
<reference evidence="9 11" key="2">
    <citation type="submission" date="2019-03" db="EMBL/GenBank/DDBJ databases">
        <title>Genomic Encyclopedia of Type Strains, Phase IV (KMG-IV): sequencing the most valuable type-strain genomes for metagenomic binning, comparative biology and taxonomic classification.</title>
        <authorList>
            <person name="Goeker M."/>
        </authorList>
    </citation>
    <scope>NUCLEOTIDE SEQUENCE [LARGE SCALE GENOMIC DNA]</scope>
    <source>
        <strain evidence="9 11">DSM 20580</strain>
    </source>
</reference>
<dbReference type="InterPro" id="IPR023753">
    <property type="entry name" value="FAD/NAD-binding_dom"/>
</dbReference>
<sequence>MSLELYDVTIVGGGPAGLFTAFYSGMRDLKTKLIDSGSELGGRMRIYQEKMIWDIGGSRPTLCRDIIDQLIDQANTFEPTIILNSEVTDYEKLVDGNFLITTHDGKQHLSRTVILAIGYGMLSLQKLEIEGADRFEITNLHYTVQELEQFRGKHVLISGGGDSAVDWANELVQIAEQVTVVHRRDEFGGHERNVVNMKNSKANVLTPFTIKSLQSENGEAINEVIIEHTETAEERSIPVDAVIINHGFKYDSGKLEEWGLELDNGCAVVDHKCATSIPGIYGAGDFTTYDSKVRLIAGAFADAVLALNNAKVYITPDAREVAMVSSHNAKFKEKNKELGLDDSEYYG</sequence>
<comment type="subunit">
    <text evidence="1 6">Homodimer.</text>
</comment>
<dbReference type="AlphaFoldDB" id="A0A8B4QD25"/>
<name>A0A8B4QD25_9BACL</name>
<accession>A0A8B4QD25</accession>
<evidence type="ECO:0000313" key="10">
    <source>
        <dbReference type="Proteomes" id="UP000254330"/>
    </source>
</evidence>
<feature type="binding site" evidence="6">
    <location>
        <position position="87"/>
    </location>
    <ligand>
        <name>FAD</name>
        <dbReference type="ChEBI" id="CHEBI:57692"/>
    </ligand>
</feature>
<feature type="binding site" evidence="6">
    <location>
        <position position="35"/>
    </location>
    <ligand>
        <name>FAD</name>
        <dbReference type="ChEBI" id="CHEBI:57692"/>
    </ligand>
</feature>
<evidence type="ECO:0000256" key="6">
    <source>
        <dbReference type="HAMAP-Rule" id="MF_01685"/>
    </source>
</evidence>
<dbReference type="Proteomes" id="UP000254330">
    <property type="component" value="Unassembled WGS sequence"/>
</dbReference>
<keyword evidence="2 6" id="KW-0285">Flavoprotein</keyword>
<comment type="cofactor">
    <cofactor evidence="6">
        <name>FAD</name>
        <dbReference type="ChEBI" id="CHEBI:57692"/>
    </cofactor>
    <text evidence="6">Binds 1 FAD per subunit.</text>
</comment>
<dbReference type="PANTHER" id="PTHR48105">
    <property type="entry name" value="THIOREDOXIN REDUCTASE 1-RELATED-RELATED"/>
    <property type="match status" value="1"/>
</dbReference>
<evidence type="ECO:0000256" key="2">
    <source>
        <dbReference type="ARBA" id="ARBA00022630"/>
    </source>
</evidence>
<proteinExistence type="inferred from homology"/>
<keyword evidence="5 6" id="KW-0560">Oxidoreductase</keyword>
<dbReference type="InterPro" id="IPR050097">
    <property type="entry name" value="Ferredoxin-NADP_redctase_2"/>
</dbReference>
<protein>
    <recommendedName>
        <fullName evidence="6">Ferredoxin--NADP reductase</fullName>
        <shortName evidence="6">FNR</shortName>
        <shortName evidence="6">Fd-NADP(+) reductase</shortName>
        <ecNumber evidence="6">1.18.1.2</ecNumber>
    </recommendedName>
</protein>
<evidence type="ECO:0000256" key="4">
    <source>
        <dbReference type="ARBA" id="ARBA00022857"/>
    </source>
</evidence>
<evidence type="ECO:0000256" key="5">
    <source>
        <dbReference type="ARBA" id="ARBA00023002"/>
    </source>
</evidence>
<comment type="caution">
    <text evidence="8">The sequence shown here is derived from an EMBL/GenBank/DDBJ whole genome shotgun (WGS) entry which is preliminary data.</text>
</comment>
<comment type="catalytic activity">
    <reaction evidence="6">
        <text>2 reduced [2Fe-2S]-[ferredoxin] + NADP(+) + H(+) = 2 oxidized [2Fe-2S]-[ferredoxin] + NADPH</text>
        <dbReference type="Rhea" id="RHEA:20125"/>
        <dbReference type="Rhea" id="RHEA-COMP:10000"/>
        <dbReference type="Rhea" id="RHEA-COMP:10001"/>
        <dbReference type="ChEBI" id="CHEBI:15378"/>
        <dbReference type="ChEBI" id="CHEBI:33737"/>
        <dbReference type="ChEBI" id="CHEBI:33738"/>
        <dbReference type="ChEBI" id="CHEBI:57783"/>
        <dbReference type="ChEBI" id="CHEBI:58349"/>
        <dbReference type="EC" id="1.18.1.2"/>
    </reaction>
</comment>
<dbReference type="InterPro" id="IPR036188">
    <property type="entry name" value="FAD/NAD-bd_sf"/>
</dbReference>
<dbReference type="GO" id="GO:0050661">
    <property type="term" value="F:NADP binding"/>
    <property type="evidence" value="ECO:0007669"/>
    <property type="project" value="UniProtKB-UniRule"/>
</dbReference>
<dbReference type="Gene3D" id="3.50.50.60">
    <property type="entry name" value="FAD/NAD(P)-binding domain"/>
    <property type="match status" value="2"/>
</dbReference>
<gene>
    <name evidence="8" type="primary">yumC</name>
    <name evidence="9" type="ORF">DFR61_10310</name>
    <name evidence="8" type="ORF">NCTC10597_02275</name>
</gene>
<keyword evidence="3 6" id="KW-0274">FAD</keyword>